<evidence type="ECO:0000256" key="1">
    <source>
        <dbReference type="SAM" id="Phobius"/>
    </source>
</evidence>
<keyword evidence="1" id="KW-0812">Transmembrane</keyword>
<keyword evidence="1" id="KW-1133">Transmembrane helix</keyword>
<dbReference type="Proteomes" id="UP001219957">
    <property type="component" value="Chromosome"/>
</dbReference>
<dbReference type="EMBL" id="CP109617">
    <property type="protein sequence ID" value="WED54377.1"/>
    <property type="molecule type" value="Genomic_DNA"/>
</dbReference>
<evidence type="ECO:0000259" key="2">
    <source>
        <dbReference type="Pfam" id="PF13038"/>
    </source>
</evidence>
<accession>A0ABY8B0B7</accession>
<evidence type="ECO:0000313" key="4">
    <source>
        <dbReference type="Proteomes" id="UP001219957"/>
    </source>
</evidence>
<evidence type="ECO:0000313" key="3">
    <source>
        <dbReference type="EMBL" id="WED54377.1"/>
    </source>
</evidence>
<feature type="transmembrane region" description="Helical" evidence="1">
    <location>
        <begin position="103"/>
        <end position="122"/>
    </location>
</feature>
<keyword evidence="1" id="KW-0472">Membrane</keyword>
<feature type="transmembrane region" description="Helical" evidence="1">
    <location>
        <begin position="40"/>
        <end position="70"/>
    </location>
</feature>
<dbReference type="Pfam" id="PF13038">
    <property type="entry name" value="DUF3899"/>
    <property type="match status" value="1"/>
</dbReference>
<organism evidence="3 4">
    <name type="scientific">Exiguobacterium profundum</name>
    <dbReference type="NCBI Taxonomy" id="307643"/>
    <lineage>
        <taxon>Bacteria</taxon>
        <taxon>Bacillati</taxon>
        <taxon>Bacillota</taxon>
        <taxon>Bacilli</taxon>
        <taxon>Bacillales</taxon>
        <taxon>Bacillales Family XII. Incertae Sedis</taxon>
        <taxon>Exiguobacterium</taxon>
    </lineage>
</organism>
<sequence length="123" mass="14255">MLKKFRNILIVWGIITLLYTVWSIFSYFRSESFTFHLSGGLFVSGILIFAIGMFSHMSASGLFDGIMYGFKRNRRARLKEIDADYEEDEEEDPEDRQLRKHSAWNWVYVGVGSIALSFLVALI</sequence>
<feature type="domain" description="DUF3899" evidence="2">
    <location>
        <begin position="41"/>
        <end position="121"/>
    </location>
</feature>
<protein>
    <submittedName>
        <fullName evidence="3">DUF3899 domain-containing protein</fullName>
    </submittedName>
</protein>
<proteinExistence type="predicted"/>
<name>A0ABY8B0B7_9BACL</name>
<dbReference type="RefSeq" id="WP_275059935.1">
    <property type="nucleotide sequence ID" value="NZ_CP109617.1"/>
</dbReference>
<reference evidence="3 4" key="1">
    <citation type="submission" date="2022-10" db="EMBL/GenBank/DDBJ databases">
        <title>Complete genome sequence of Exiguobacterium profundum TSS-3 isolated from an extremely saline-alkaline spring located in Ixtapa, Chiapas-Mexico.</title>
        <authorList>
            <person name="Rincon-Rosales R."/>
            <person name="Rogel M.A."/>
            <person name="Rincon-Molina C.I."/>
            <person name="Guerrero G."/>
            <person name="Manzano-Gomez L.A."/>
            <person name="Lopez-Lopez A."/>
            <person name="Rincon Molina F.A."/>
            <person name="Martinez-Romero E."/>
        </authorList>
    </citation>
    <scope>NUCLEOTIDE SEQUENCE [LARGE SCALE GENOMIC DNA]</scope>
    <source>
        <strain evidence="3 4">TSS-3</strain>
    </source>
</reference>
<gene>
    <name evidence="3" type="ORF">OE059_09955</name>
</gene>
<keyword evidence="4" id="KW-1185">Reference proteome</keyword>
<dbReference type="InterPro" id="IPR025007">
    <property type="entry name" value="DUF3899"/>
</dbReference>
<feature type="transmembrane region" description="Helical" evidence="1">
    <location>
        <begin position="7"/>
        <end position="28"/>
    </location>
</feature>